<name>A0A565CUX2_9BRAS</name>
<dbReference type="Proteomes" id="UP000489600">
    <property type="component" value="Unassembled WGS sequence"/>
</dbReference>
<evidence type="ECO:0000313" key="2">
    <source>
        <dbReference type="EMBL" id="VVB17382.1"/>
    </source>
</evidence>
<dbReference type="EMBL" id="CABITT030000008">
    <property type="protein sequence ID" value="VVB17382.1"/>
    <property type="molecule type" value="Genomic_DNA"/>
</dbReference>
<comment type="caution">
    <text evidence="2">The sequence shown here is derived from an EMBL/GenBank/DDBJ whole genome shotgun (WGS) entry which is preliminary data.</text>
</comment>
<dbReference type="GO" id="GO:0016788">
    <property type="term" value="F:hydrolase activity, acting on ester bonds"/>
    <property type="evidence" value="ECO:0007669"/>
    <property type="project" value="InterPro"/>
</dbReference>
<dbReference type="AlphaFoldDB" id="A0A565CUX2"/>
<evidence type="ECO:0000256" key="1">
    <source>
        <dbReference type="ARBA" id="ARBA00008668"/>
    </source>
</evidence>
<sequence>MIFFYLISIETNDFLENYFAFLGGRSSQYSVGLYQDFLARITKDFVKKLHELGARKISLGGVPPMGCMPLERATNIGTGGECIGRFNDIVVQFNGKLEKLVEKLSKELPGSVLVFSNP</sequence>
<accession>A0A565CUX2</accession>
<evidence type="ECO:0000313" key="3">
    <source>
        <dbReference type="Proteomes" id="UP000489600"/>
    </source>
</evidence>
<dbReference type="PANTHER" id="PTHR45642">
    <property type="entry name" value="GDSL ESTERASE/LIPASE EXL3"/>
    <property type="match status" value="1"/>
</dbReference>
<protein>
    <recommendedName>
        <fullName evidence="4">SGNH hydrolase-type esterase domain-containing protein</fullName>
    </recommendedName>
</protein>
<dbReference type="PANTHER" id="PTHR45642:SF32">
    <property type="entry name" value="GDSL-LIKE LIPASE_ACYLHYDROLASE"/>
    <property type="match status" value="1"/>
</dbReference>
<dbReference type="Gene3D" id="3.40.50.1110">
    <property type="entry name" value="SGNH hydrolase"/>
    <property type="match status" value="1"/>
</dbReference>
<reference evidence="2" key="1">
    <citation type="submission" date="2019-07" db="EMBL/GenBank/DDBJ databases">
        <authorList>
            <person name="Dittberner H."/>
        </authorList>
    </citation>
    <scope>NUCLEOTIDE SEQUENCE [LARGE SCALE GENOMIC DNA]</scope>
</reference>
<comment type="similarity">
    <text evidence="1">Belongs to the 'GDSL' lipolytic enzyme family.</text>
</comment>
<organism evidence="2 3">
    <name type="scientific">Arabis nemorensis</name>
    <dbReference type="NCBI Taxonomy" id="586526"/>
    <lineage>
        <taxon>Eukaryota</taxon>
        <taxon>Viridiplantae</taxon>
        <taxon>Streptophyta</taxon>
        <taxon>Embryophyta</taxon>
        <taxon>Tracheophyta</taxon>
        <taxon>Spermatophyta</taxon>
        <taxon>Magnoliopsida</taxon>
        <taxon>eudicotyledons</taxon>
        <taxon>Gunneridae</taxon>
        <taxon>Pentapetalae</taxon>
        <taxon>rosids</taxon>
        <taxon>malvids</taxon>
        <taxon>Brassicales</taxon>
        <taxon>Brassicaceae</taxon>
        <taxon>Arabideae</taxon>
        <taxon>Arabis</taxon>
    </lineage>
</organism>
<dbReference type="Pfam" id="PF00657">
    <property type="entry name" value="Lipase_GDSL"/>
    <property type="match status" value="1"/>
</dbReference>
<evidence type="ECO:0008006" key="4">
    <source>
        <dbReference type="Google" id="ProtNLM"/>
    </source>
</evidence>
<gene>
    <name evidence="2" type="ORF">ANE_LOCUS27826</name>
</gene>
<dbReference type="InterPro" id="IPR050592">
    <property type="entry name" value="GDSL_lipolytic_enzyme"/>
</dbReference>
<dbReference type="OrthoDB" id="1600564at2759"/>
<keyword evidence="3" id="KW-1185">Reference proteome</keyword>
<dbReference type="InterPro" id="IPR001087">
    <property type="entry name" value="GDSL"/>
</dbReference>
<proteinExistence type="inferred from homology"/>
<dbReference type="InterPro" id="IPR036514">
    <property type="entry name" value="SGNH_hydro_sf"/>
</dbReference>